<proteinExistence type="predicted"/>
<feature type="transmembrane region" description="Helical" evidence="1">
    <location>
        <begin position="52"/>
        <end position="71"/>
    </location>
</feature>
<evidence type="ECO:0000256" key="1">
    <source>
        <dbReference type="SAM" id="Phobius"/>
    </source>
</evidence>
<comment type="caution">
    <text evidence="2">The sequence shown here is derived from an EMBL/GenBank/DDBJ whole genome shotgun (WGS) entry which is preliminary data.</text>
</comment>
<feature type="transmembrane region" description="Helical" evidence="1">
    <location>
        <begin position="28"/>
        <end position="46"/>
    </location>
</feature>
<dbReference type="EMBL" id="WUPT01000002">
    <property type="protein sequence ID" value="MXQ08386.1"/>
    <property type="molecule type" value="Genomic_DNA"/>
</dbReference>
<keyword evidence="1" id="KW-0812">Transmembrane</keyword>
<keyword evidence="1" id="KW-1133">Transmembrane helix</keyword>
<organism evidence="2 3">
    <name type="scientific">Kangsaoukella pontilimi</name>
    <dbReference type="NCBI Taxonomy" id="2691042"/>
    <lineage>
        <taxon>Bacteria</taxon>
        <taxon>Pseudomonadati</taxon>
        <taxon>Pseudomonadota</taxon>
        <taxon>Alphaproteobacteria</taxon>
        <taxon>Rhodobacterales</taxon>
        <taxon>Paracoccaceae</taxon>
        <taxon>Kangsaoukella</taxon>
    </lineage>
</organism>
<dbReference type="Proteomes" id="UP000480350">
    <property type="component" value="Unassembled WGS sequence"/>
</dbReference>
<evidence type="ECO:0000313" key="3">
    <source>
        <dbReference type="Proteomes" id="UP000480350"/>
    </source>
</evidence>
<feature type="transmembrane region" description="Helical" evidence="1">
    <location>
        <begin position="6"/>
        <end position="23"/>
    </location>
</feature>
<sequence>MMWSVWWVWMVAALALAFVEVLAPAQIFLGFAIGAAVTGIALLLGVPSMATSLPLTLIVFAIASLVAWIVVRKVVGVRPGQVKVWDRDINED</sequence>
<keyword evidence="1" id="KW-0472">Membrane</keyword>
<evidence type="ECO:0008006" key="4">
    <source>
        <dbReference type="Google" id="ProtNLM"/>
    </source>
</evidence>
<keyword evidence="3" id="KW-1185">Reference proteome</keyword>
<protein>
    <recommendedName>
        <fullName evidence="4">NfeD-like partner-binding protein</fullName>
    </recommendedName>
</protein>
<gene>
    <name evidence="2" type="ORF">GQ651_11065</name>
</gene>
<name>A0A7C9IS83_9RHOB</name>
<accession>A0A7C9IS83</accession>
<dbReference type="AlphaFoldDB" id="A0A7C9IS83"/>
<reference evidence="2 3" key="2">
    <citation type="submission" date="2020-03" db="EMBL/GenBank/DDBJ databases">
        <title>Kangsaoukella pontilimi gen. nov., sp. nov., a new member of the family Rhodobacteraceae isolated from a tidal mudflat.</title>
        <authorList>
            <person name="Kim I.S."/>
        </authorList>
    </citation>
    <scope>NUCLEOTIDE SEQUENCE [LARGE SCALE GENOMIC DNA]</scope>
    <source>
        <strain evidence="2 3">GH1-50</strain>
    </source>
</reference>
<reference evidence="2 3" key="1">
    <citation type="submission" date="2019-12" db="EMBL/GenBank/DDBJ databases">
        <authorList>
            <person name="Lee S.D."/>
        </authorList>
    </citation>
    <scope>NUCLEOTIDE SEQUENCE [LARGE SCALE GENOMIC DNA]</scope>
    <source>
        <strain evidence="2 3">GH1-50</strain>
    </source>
</reference>
<evidence type="ECO:0000313" key="2">
    <source>
        <dbReference type="EMBL" id="MXQ08386.1"/>
    </source>
</evidence>